<reference evidence="1" key="2">
    <citation type="submission" date="2021-04" db="EMBL/GenBank/DDBJ databases">
        <authorList>
            <person name="Gilroy R."/>
        </authorList>
    </citation>
    <scope>NUCLEOTIDE SEQUENCE</scope>
    <source>
        <strain evidence="1">G4-2901</strain>
    </source>
</reference>
<dbReference type="EMBL" id="JAHLFW010000028">
    <property type="protein sequence ID" value="MBU3837249.1"/>
    <property type="molecule type" value="Genomic_DNA"/>
</dbReference>
<gene>
    <name evidence="1" type="ORF">H9777_02785</name>
</gene>
<evidence type="ECO:0000313" key="1">
    <source>
        <dbReference type="EMBL" id="MBU3837249.1"/>
    </source>
</evidence>
<organism evidence="1 2">
    <name type="scientific">Candidatus Phocaeicola faecigallinarum</name>
    <dbReference type="NCBI Taxonomy" id="2838732"/>
    <lineage>
        <taxon>Bacteria</taxon>
        <taxon>Pseudomonadati</taxon>
        <taxon>Bacteroidota</taxon>
        <taxon>Bacteroidia</taxon>
        <taxon>Bacteroidales</taxon>
        <taxon>Bacteroidaceae</taxon>
        <taxon>Phocaeicola</taxon>
    </lineage>
</organism>
<evidence type="ECO:0000313" key="2">
    <source>
        <dbReference type="Proteomes" id="UP000783796"/>
    </source>
</evidence>
<proteinExistence type="predicted"/>
<sequence length="199" mass="23079">MMKNEIMNVYPQSIFCSSAAPKLYIVDFTERTDSKRKVELHETVAQVPNSTTDMDCLIFENPSRLPIMCNIFDDNQFKDNEGNDLPHCECILFPNKEQKNIGVAFVEIKDCKSKNISVYKDKVKAQIISTTQIFRDKGIIDGQRIYGIISFPRRNKVSFNQTIFDDVTDYKKLHQKYNIRFLATNCIFIVDEKKLTAKL</sequence>
<accession>A0A948TAM2</accession>
<reference evidence="1" key="1">
    <citation type="journal article" date="2021" name="PeerJ">
        <title>Extensive microbial diversity within the chicken gut microbiome revealed by metagenomics and culture.</title>
        <authorList>
            <person name="Gilroy R."/>
            <person name="Ravi A."/>
            <person name="Getino M."/>
            <person name="Pursley I."/>
            <person name="Horton D.L."/>
            <person name="Alikhan N.F."/>
            <person name="Baker D."/>
            <person name="Gharbi K."/>
            <person name="Hall N."/>
            <person name="Watson M."/>
            <person name="Adriaenssens E.M."/>
            <person name="Foster-Nyarko E."/>
            <person name="Jarju S."/>
            <person name="Secka A."/>
            <person name="Antonio M."/>
            <person name="Oren A."/>
            <person name="Chaudhuri R.R."/>
            <person name="La Ragione R."/>
            <person name="Hildebrand F."/>
            <person name="Pallen M.J."/>
        </authorList>
    </citation>
    <scope>NUCLEOTIDE SEQUENCE</scope>
    <source>
        <strain evidence="1">G4-2901</strain>
    </source>
</reference>
<comment type="caution">
    <text evidence="1">The sequence shown here is derived from an EMBL/GenBank/DDBJ whole genome shotgun (WGS) entry which is preliminary data.</text>
</comment>
<protein>
    <submittedName>
        <fullName evidence="1">Uncharacterized protein</fullName>
    </submittedName>
</protein>
<dbReference type="Proteomes" id="UP000783796">
    <property type="component" value="Unassembled WGS sequence"/>
</dbReference>
<name>A0A948TAM2_9BACT</name>
<dbReference type="AlphaFoldDB" id="A0A948TAM2"/>